<gene>
    <name evidence="1" type="ORF">HUJ06_024884</name>
</gene>
<keyword evidence="2" id="KW-1185">Reference proteome</keyword>
<proteinExistence type="predicted"/>
<reference evidence="1 2" key="1">
    <citation type="journal article" date="2020" name="Mol. Biol. Evol.">
        <title>Distinct Expression and Methylation Patterns for Genes with Different Fates following a Single Whole-Genome Duplication in Flowering Plants.</title>
        <authorList>
            <person name="Shi T."/>
            <person name="Rahmani R.S."/>
            <person name="Gugger P.F."/>
            <person name="Wang M."/>
            <person name="Li H."/>
            <person name="Zhang Y."/>
            <person name="Li Z."/>
            <person name="Wang Q."/>
            <person name="Van de Peer Y."/>
            <person name="Marchal K."/>
            <person name="Chen J."/>
        </authorList>
    </citation>
    <scope>NUCLEOTIDE SEQUENCE [LARGE SCALE GENOMIC DNA]</scope>
    <source>
        <tissue evidence="1">Leaf</tissue>
    </source>
</reference>
<dbReference type="AlphaFoldDB" id="A0A822XW88"/>
<dbReference type="EMBL" id="DUZY01000001">
    <property type="protein sequence ID" value="DAD23421.1"/>
    <property type="molecule type" value="Genomic_DNA"/>
</dbReference>
<evidence type="ECO:0000313" key="2">
    <source>
        <dbReference type="Proteomes" id="UP000607653"/>
    </source>
</evidence>
<dbReference type="Proteomes" id="UP000607653">
    <property type="component" value="Unassembled WGS sequence"/>
</dbReference>
<sequence length="54" mass="5917">MEMGSVHSLIGAWSDDIMGRWCTKESGYMSNHVDVAKARSSLSKILALPCCPFV</sequence>
<accession>A0A822XW88</accession>
<protein>
    <submittedName>
        <fullName evidence="1">Uncharacterized protein</fullName>
    </submittedName>
</protein>
<name>A0A822XW88_NELNU</name>
<organism evidence="1 2">
    <name type="scientific">Nelumbo nucifera</name>
    <name type="common">Sacred lotus</name>
    <dbReference type="NCBI Taxonomy" id="4432"/>
    <lineage>
        <taxon>Eukaryota</taxon>
        <taxon>Viridiplantae</taxon>
        <taxon>Streptophyta</taxon>
        <taxon>Embryophyta</taxon>
        <taxon>Tracheophyta</taxon>
        <taxon>Spermatophyta</taxon>
        <taxon>Magnoliopsida</taxon>
        <taxon>Proteales</taxon>
        <taxon>Nelumbonaceae</taxon>
        <taxon>Nelumbo</taxon>
    </lineage>
</organism>
<evidence type="ECO:0000313" key="1">
    <source>
        <dbReference type="EMBL" id="DAD23421.1"/>
    </source>
</evidence>
<comment type="caution">
    <text evidence="1">The sequence shown here is derived from an EMBL/GenBank/DDBJ whole genome shotgun (WGS) entry which is preliminary data.</text>
</comment>